<name>A0A381NWL7_9ZZZZ</name>
<dbReference type="Gene3D" id="1.10.10.160">
    <property type="match status" value="1"/>
</dbReference>
<dbReference type="GO" id="GO:0043138">
    <property type="term" value="F:3'-5' DNA helicase activity"/>
    <property type="evidence" value="ECO:0007669"/>
    <property type="project" value="UniProtKB-EC"/>
</dbReference>
<dbReference type="GO" id="GO:0016787">
    <property type="term" value="F:hydrolase activity"/>
    <property type="evidence" value="ECO:0007669"/>
    <property type="project" value="UniProtKB-KW"/>
</dbReference>
<feature type="domain" description="UvrD-like helicase C-terminal" evidence="11">
    <location>
        <begin position="306"/>
        <end position="574"/>
    </location>
</feature>
<dbReference type="CDD" id="cd18807">
    <property type="entry name" value="SF1_C_UvrD"/>
    <property type="match status" value="1"/>
</dbReference>
<dbReference type="GO" id="GO:0000725">
    <property type="term" value="P:recombinational repair"/>
    <property type="evidence" value="ECO:0007669"/>
    <property type="project" value="TreeGrafter"/>
</dbReference>
<accession>A0A381NWL7</accession>
<reference evidence="12" key="1">
    <citation type="submission" date="2018-05" db="EMBL/GenBank/DDBJ databases">
        <authorList>
            <person name="Lanie J.A."/>
            <person name="Ng W.-L."/>
            <person name="Kazmierczak K.M."/>
            <person name="Andrzejewski T.M."/>
            <person name="Davidsen T.M."/>
            <person name="Wayne K.J."/>
            <person name="Tettelin H."/>
            <person name="Glass J.I."/>
            <person name="Rusch D."/>
            <person name="Podicherti R."/>
            <person name="Tsui H.-C.T."/>
            <person name="Winkler M.E."/>
        </authorList>
    </citation>
    <scope>NUCLEOTIDE SEQUENCE</scope>
</reference>
<dbReference type="Gene3D" id="3.40.50.300">
    <property type="entry name" value="P-loop containing nucleotide triphosphate hydrolases"/>
    <property type="match status" value="2"/>
</dbReference>
<dbReference type="PROSITE" id="PS51217">
    <property type="entry name" value="UVRD_HELICASE_CTER"/>
    <property type="match status" value="1"/>
</dbReference>
<dbReference type="InterPro" id="IPR027417">
    <property type="entry name" value="P-loop_NTPase"/>
</dbReference>
<sequence>MSTWSIASLNPVQRKIVEHKTGPALVIAGAGSGKTRVITHRVAQLIHSGIPASSILLLTFTNKAANEMAQRVGRALKNSTEQQKIIHGTFHSVGSRFLRRNAKLLNYNNNFSILDSSDSRDLIKASLAETVGKPGKYFPKAAVLQNMFSLAFNRFCTQKMILDQPYHERSFHLEQLISVDFPNFEENTETILNILATYRHKKKRGQVMDFDDLLENWLELLLRHGEGLPLCRQIQYILVDEYQDTNQVQANILYRLSRPHKNLMVVGDDAQSIYSWRGADFGNMLEFPERYQAVTYNMEENYRSSPEILDAANRSINYNTRQFEKNLFSSLAEGEKPLVHHVWASQDEAELVLEKILSFRDEDISLNEMSVLYRNHVQSAALQVVLTHAGIPFVVHSGVKFFEQAHIKDVTAFLKVLFNPLDEIAWMRLLRLLPGIGNTTAHRIFRVFQSQQAVRLTKDNVELQKLIPKKALESWNVLLEIFQQMLEESVTPSHMIGLLYKSYYREVLFSSFENAPQRETDIRYLEEFAGNYNKLEAFLNELSLVGSSIITDHEAEQQDNQDTLTLTTIHQAKGLEWKVVFIIGLTEGLFPHQRSLGTEEQIEEERRLFYVAMTRAKRHLLITAPVVSSGYSGGISKRSRFINELAEETINTEIHTRDEYSYGSRGGQTQFYF</sequence>
<dbReference type="Pfam" id="PF00580">
    <property type="entry name" value="UvrD-helicase"/>
    <property type="match status" value="1"/>
</dbReference>
<dbReference type="InterPro" id="IPR000212">
    <property type="entry name" value="DNA_helicase_UvrD/REP"/>
</dbReference>
<evidence type="ECO:0000313" key="12">
    <source>
        <dbReference type="EMBL" id="SUZ59015.1"/>
    </source>
</evidence>
<dbReference type="InterPro" id="IPR014016">
    <property type="entry name" value="UvrD-like_ATP-bd"/>
</dbReference>
<evidence type="ECO:0000256" key="8">
    <source>
        <dbReference type="ARBA" id="ARBA00034808"/>
    </source>
</evidence>
<dbReference type="PANTHER" id="PTHR11070">
    <property type="entry name" value="UVRD / RECB / PCRA DNA HELICASE FAMILY MEMBER"/>
    <property type="match status" value="1"/>
</dbReference>
<dbReference type="InterPro" id="IPR013986">
    <property type="entry name" value="DExx_box_DNA_helicase_dom_sf"/>
</dbReference>
<evidence type="ECO:0000256" key="6">
    <source>
        <dbReference type="ARBA" id="ARBA00023235"/>
    </source>
</evidence>
<dbReference type="AlphaFoldDB" id="A0A381NWL7"/>
<dbReference type="EC" id="5.6.2.4" evidence="8"/>
<dbReference type="GO" id="GO:0005524">
    <property type="term" value="F:ATP binding"/>
    <property type="evidence" value="ECO:0007669"/>
    <property type="project" value="UniProtKB-KW"/>
</dbReference>
<dbReference type="GO" id="GO:0005829">
    <property type="term" value="C:cytosol"/>
    <property type="evidence" value="ECO:0007669"/>
    <property type="project" value="TreeGrafter"/>
</dbReference>
<keyword evidence="6" id="KW-0413">Isomerase</keyword>
<gene>
    <name evidence="12" type="ORF">METZ01_LOCUS11869</name>
</gene>
<keyword evidence="3" id="KW-0378">Hydrolase</keyword>
<evidence type="ECO:0000259" key="11">
    <source>
        <dbReference type="PROSITE" id="PS51217"/>
    </source>
</evidence>
<comment type="catalytic activity">
    <reaction evidence="7">
        <text>Couples ATP hydrolysis with the unwinding of duplex DNA by translocating in the 3'-5' direction.</text>
        <dbReference type="EC" id="5.6.2.4"/>
    </reaction>
</comment>
<dbReference type="InterPro" id="IPR014017">
    <property type="entry name" value="DNA_helicase_UvrD-like_C"/>
</dbReference>
<organism evidence="12">
    <name type="scientific">marine metagenome</name>
    <dbReference type="NCBI Taxonomy" id="408172"/>
    <lineage>
        <taxon>unclassified sequences</taxon>
        <taxon>metagenomes</taxon>
        <taxon>ecological metagenomes</taxon>
    </lineage>
</organism>
<proteinExistence type="inferred from homology"/>
<dbReference type="CDD" id="cd17932">
    <property type="entry name" value="DEXQc_UvrD"/>
    <property type="match status" value="1"/>
</dbReference>
<feature type="domain" description="UvrD-like helicase ATP-binding" evidence="10">
    <location>
        <begin position="7"/>
        <end position="305"/>
    </location>
</feature>
<comment type="catalytic activity">
    <reaction evidence="9">
        <text>ATP + H2O = ADP + phosphate + H(+)</text>
        <dbReference type="Rhea" id="RHEA:13065"/>
        <dbReference type="ChEBI" id="CHEBI:15377"/>
        <dbReference type="ChEBI" id="CHEBI:15378"/>
        <dbReference type="ChEBI" id="CHEBI:30616"/>
        <dbReference type="ChEBI" id="CHEBI:43474"/>
        <dbReference type="ChEBI" id="CHEBI:456216"/>
        <dbReference type="EC" id="5.6.2.4"/>
    </reaction>
</comment>
<dbReference type="EMBL" id="UINC01000656">
    <property type="protein sequence ID" value="SUZ59015.1"/>
    <property type="molecule type" value="Genomic_DNA"/>
</dbReference>
<evidence type="ECO:0000256" key="2">
    <source>
        <dbReference type="ARBA" id="ARBA00022741"/>
    </source>
</evidence>
<evidence type="ECO:0000256" key="4">
    <source>
        <dbReference type="ARBA" id="ARBA00022806"/>
    </source>
</evidence>
<dbReference type="GO" id="GO:0003677">
    <property type="term" value="F:DNA binding"/>
    <property type="evidence" value="ECO:0007669"/>
    <property type="project" value="InterPro"/>
</dbReference>
<protein>
    <recommendedName>
        <fullName evidence="8">DNA 3'-5' helicase</fullName>
        <ecNumber evidence="8">5.6.2.4</ecNumber>
    </recommendedName>
</protein>
<dbReference type="PROSITE" id="PS51198">
    <property type="entry name" value="UVRD_HELICASE_ATP_BIND"/>
    <property type="match status" value="1"/>
</dbReference>
<keyword evidence="4" id="KW-0347">Helicase</keyword>
<dbReference type="SUPFAM" id="SSF52540">
    <property type="entry name" value="P-loop containing nucleoside triphosphate hydrolases"/>
    <property type="match status" value="1"/>
</dbReference>
<dbReference type="Pfam" id="PF13361">
    <property type="entry name" value="UvrD_C"/>
    <property type="match status" value="1"/>
</dbReference>
<dbReference type="Gene3D" id="1.10.486.10">
    <property type="entry name" value="PCRA, domain 4"/>
    <property type="match status" value="1"/>
</dbReference>
<evidence type="ECO:0000256" key="7">
    <source>
        <dbReference type="ARBA" id="ARBA00034617"/>
    </source>
</evidence>
<evidence type="ECO:0000256" key="3">
    <source>
        <dbReference type="ARBA" id="ARBA00022801"/>
    </source>
</evidence>
<evidence type="ECO:0000256" key="9">
    <source>
        <dbReference type="ARBA" id="ARBA00048988"/>
    </source>
</evidence>
<dbReference type="PANTHER" id="PTHR11070:SF3">
    <property type="entry name" value="DNA 3'-5' HELICASE"/>
    <property type="match status" value="1"/>
</dbReference>
<evidence type="ECO:0000256" key="5">
    <source>
        <dbReference type="ARBA" id="ARBA00022840"/>
    </source>
</evidence>
<keyword evidence="2" id="KW-0547">Nucleotide-binding</keyword>
<comment type="similarity">
    <text evidence="1">Belongs to the helicase family. UvrD subfamily.</text>
</comment>
<evidence type="ECO:0000256" key="1">
    <source>
        <dbReference type="ARBA" id="ARBA00009922"/>
    </source>
</evidence>
<keyword evidence="5" id="KW-0067">ATP-binding</keyword>
<evidence type="ECO:0000259" key="10">
    <source>
        <dbReference type="PROSITE" id="PS51198"/>
    </source>
</evidence>